<evidence type="ECO:0000313" key="5">
    <source>
        <dbReference type="EMBL" id="CAE8743866.1"/>
    </source>
</evidence>
<dbReference type="PROSITE" id="PS50088">
    <property type="entry name" value="ANK_REPEAT"/>
    <property type="match status" value="2"/>
</dbReference>
<dbReference type="InterPro" id="IPR051165">
    <property type="entry name" value="Multifunctional_ANK_Repeat"/>
</dbReference>
<dbReference type="Pfam" id="PF12796">
    <property type="entry name" value="Ank_2"/>
    <property type="match status" value="2"/>
</dbReference>
<evidence type="ECO:0008006" key="7">
    <source>
        <dbReference type="Google" id="ProtNLM"/>
    </source>
</evidence>
<organism evidence="5 6">
    <name type="scientific">Polarella glacialis</name>
    <name type="common">Dinoflagellate</name>
    <dbReference type="NCBI Taxonomy" id="89957"/>
    <lineage>
        <taxon>Eukaryota</taxon>
        <taxon>Sar</taxon>
        <taxon>Alveolata</taxon>
        <taxon>Dinophyceae</taxon>
        <taxon>Suessiales</taxon>
        <taxon>Suessiaceae</taxon>
        <taxon>Polarella</taxon>
    </lineage>
</organism>
<protein>
    <recommendedName>
        <fullName evidence="7">PARP</fullName>
    </recommendedName>
</protein>
<evidence type="ECO:0000313" key="6">
    <source>
        <dbReference type="Proteomes" id="UP000626109"/>
    </source>
</evidence>
<feature type="repeat" description="ANK" evidence="3">
    <location>
        <begin position="1122"/>
        <end position="1147"/>
    </location>
</feature>
<comment type="caution">
    <text evidence="5">The sequence shown here is derived from an EMBL/GenBank/DDBJ whole genome shotgun (WGS) entry which is preliminary data.</text>
</comment>
<feature type="compositionally biased region" description="Basic and acidic residues" evidence="4">
    <location>
        <begin position="1014"/>
        <end position="1026"/>
    </location>
</feature>
<feature type="region of interest" description="Disordered" evidence="4">
    <location>
        <begin position="1322"/>
        <end position="1440"/>
    </location>
</feature>
<dbReference type="Gene3D" id="1.25.40.20">
    <property type="entry name" value="Ankyrin repeat-containing domain"/>
    <property type="match status" value="5"/>
</dbReference>
<feature type="compositionally biased region" description="Acidic residues" evidence="4">
    <location>
        <begin position="1395"/>
        <end position="1419"/>
    </location>
</feature>
<gene>
    <name evidence="5" type="ORF">PGLA2088_LOCUS51616</name>
</gene>
<dbReference type="PANTHER" id="PTHR24123">
    <property type="entry name" value="ANKYRIN REPEAT-CONTAINING"/>
    <property type="match status" value="1"/>
</dbReference>
<feature type="repeat" description="ANK" evidence="3">
    <location>
        <begin position="405"/>
        <end position="437"/>
    </location>
</feature>
<dbReference type="SMART" id="SM00248">
    <property type="entry name" value="ANK"/>
    <property type="match status" value="8"/>
</dbReference>
<accession>A0A813M112</accession>
<reference evidence="5" key="1">
    <citation type="submission" date="2021-02" db="EMBL/GenBank/DDBJ databases">
        <authorList>
            <person name="Dougan E. K."/>
            <person name="Rhodes N."/>
            <person name="Thang M."/>
            <person name="Chan C."/>
        </authorList>
    </citation>
    <scope>NUCLEOTIDE SEQUENCE</scope>
</reference>
<feature type="region of interest" description="Disordered" evidence="4">
    <location>
        <begin position="983"/>
        <end position="1054"/>
    </location>
</feature>
<evidence type="ECO:0000256" key="2">
    <source>
        <dbReference type="ARBA" id="ARBA00023043"/>
    </source>
</evidence>
<dbReference type="EMBL" id="CAJNNW010037681">
    <property type="protein sequence ID" value="CAE8743866.1"/>
    <property type="molecule type" value="Genomic_DNA"/>
</dbReference>
<name>A0A813M112_POLGL</name>
<keyword evidence="1" id="KW-0677">Repeat</keyword>
<feature type="compositionally biased region" description="Polar residues" evidence="4">
    <location>
        <begin position="1333"/>
        <end position="1344"/>
    </location>
</feature>
<dbReference type="SUPFAM" id="SSF48403">
    <property type="entry name" value="Ankyrin repeat"/>
    <property type="match status" value="4"/>
</dbReference>
<proteinExistence type="predicted"/>
<feature type="compositionally biased region" description="Basic and acidic residues" evidence="4">
    <location>
        <begin position="1376"/>
        <end position="1385"/>
    </location>
</feature>
<dbReference type="PROSITE" id="PS50297">
    <property type="entry name" value="ANK_REP_REGION"/>
    <property type="match status" value="1"/>
</dbReference>
<feature type="compositionally biased region" description="Polar residues" evidence="4">
    <location>
        <begin position="993"/>
        <end position="1003"/>
    </location>
</feature>
<keyword evidence="2 3" id="KW-0040">ANK repeat</keyword>
<evidence type="ECO:0000256" key="1">
    <source>
        <dbReference type="ARBA" id="ARBA00022737"/>
    </source>
</evidence>
<dbReference type="Proteomes" id="UP000626109">
    <property type="component" value="Unassembled WGS sequence"/>
</dbReference>
<dbReference type="PANTHER" id="PTHR24123:SF33">
    <property type="entry name" value="PROTEIN HOS4"/>
    <property type="match status" value="1"/>
</dbReference>
<feature type="region of interest" description="Disordered" evidence="4">
    <location>
        <begin position="753"/>
        <end position="798"/>
    </location>
</feature>
<dbReference type="InterPro" id="IPR036770">
    <property type="entry name" value="Ankyrin_rpt-contain_sf"/>
</dbReference>
<feature type="compositionally biased region" description="Low complexity" evidence="4">
    <location>
        <begin position="786"/>
        <end position="798"/>
    </location>
</feature>
<evidence type="ECO:0000256" key="4">
    <source>
        <dbReference type="SAM" id="MobiDB-lite"/>
    </source>
</evidence>
<dbReference type="InterPro" id="IPR002110">
    <property type="entry name" value="Ankyrin_rpt"/>
</dbReference>
<sequence>MDYKTLVANASQDALVEAGASCMQDAANISISGSIPISRQLLVWLELSGSICLLRMTASRPHQVEKARLAEGRWLQEELACAIKGAIESDEGEVAEILELAVQNLGSQQVSRLLARPLDSQQLAAPMTLARPTLAGLAAAVALPGTLTLLLEAGAPAGAIRGCSSPLALAICGRNMHCVTLLLASGADLHDEEAAAAFASVENDRFLEDAWRLLQASRSQRVVDTLALAALVLSFDGSKEMFARGRRLLFAGANPNALSRSGGSEPQFLLSHAAASGSAALVRLLLEGGALVQTSALRLARGSAAEEPILREAESELKLAVAEKDLDAACRLLEAGLDPEILLPGDTTLLTFTVVLPGQQGLTLLSVLLAQGADPRRHDGLDQAPPELVGMLLRSAADVDVKGEGGCTAAMLAASTGCEASLRLLIEAGAKCNERDDKGFDAPMHAFSALQESCLRILVEHSFLPPQDLALIELFDAVRSDPEEAAGPDGIVHGDATDGSCRCRANRLLWMLCEVYPGIANASEDGEVGDVLPSAPTLLMESTRIGSVRTASALLAAGARLYPRHQLALEECAMEADAPSGLDGQGQDASPLESAWSIACKTGHETLQSLFRNALGNELLYVARENQEGAVVNLRAEEGLGLRAQPRDFEVTDQVGFGALDHALANGNRDLELWFCDHGARFHGAAAAPSALLEPVKCCDYEAVKRRLHAGAQVKATDSVGRTSLDWCLIAGGLEGILWECVEAAVQTAEVDQAESSRLEDSLQAPSTESVMNPVKPTMVRSGSSVAPPRQPAAKPAPVVRRGSRILFAAAKTPSRSTKQKSFVAADPRGRFAAIEMLLIEHGARFSEHTRSSSACLHDPLVNRDLEAVRRRCNSGGDCNVPGASKIGLAHVALDLGSPQFAMLIVEGGAGPDVRDHRGRTVIWRAVEGKHTELVELCLRLGCDLKLGLGASNDGSLAHLAVETAQASLAIRFLNGITRPGNEEAEDKEAQEPDTTGQCQENHLSIKDVSPPESDQRGELPEEPGRHLNQAVEGDKNSSSKLSKTRCSPDKTDSHGRTVLIRALELQQPEVARMCMQLGANVQVTHPVTGKGVLHAALQCQQVALVPKLLQAGALPDLVDKQGSTPLQLAAAIGDTEIVDLLLSMGALPGPAGGRAAYSAVHGGHNELAEQLIRMAGPCKPSDLPGVGLMKKRRMSTGKAIQQSDLGLPSTLASAAEAAASGVLFTYLSCVLEGAALETEVVSSLASGLGEWVLESNQPGQARSRAESLEYLTLAIVEDGPRAAASDLRTLDVPAGLVDLLGKAQLLQEPPADKTGMFQIGARSEEDGGPSGKRSTTPDPSSGRATPATAPPADDEDSLQSLGPRPPAGSAPAQRGPREAKEEFGNKGSTSGLDADSDDQEFHEESYQFEDDAEKEEDGSGSVAEKEDVVEEPSLCDLED</sequence>
<evidence type="ECO:0000256" key="3">
    <source>
        <dbReference type="PROSITE-ProRule" id="PRU00023"/>
    </source>
</evidence>